<keyword evidence="4 6" id="KW-1133">Transmembrane helix</keyword>
<feature type="transmembrane region" description="Helical" evidence="6">
    <location>
        <begin position="116"/>
        <end position="135"/>
    </location>
</feature>
<dbReference type="GO" id="GO:0005315">
    <property type="term" value="F:phosphate transmembrane transporter activity"/>
    <property type="evidence" value="ECO:0007669"/>
    <property type="project" value="TreeGrafter"/>
</dbReference>
<evidence type="ECO:0000256" key="2">
    <source>
        <dbReference type="ARBA" id="ARBA00022448"/>
    </source>
</evidence>
<feature type="transmembrane region" description="Helical" evidence="6">
    <location>
        <begin position="15"/>
        <end position="39"/>
    </location>
</feature>
<evidence type="ECO:0000313" key="8">
    <source>
        <dbReference type="EMBL" id="MBO8474636.1"/>
    </source>
</evidence>
<feature type="transmembrane region" description="Helical" evidence="6">
    <location>
        <begin position="51"/>
        <end position="80"/>
    </location>
</feature>
<keyword evidence="3 6" id="KW-0812">Transmembrane</keyword>
<organism evidence="8 9">
    <name type="scientific">Candidatus Cryptobacteroides faecigallinarum</name>
    <dbReference type="NCBI Taxonomy" id="2840763"/>
    <lineage>
        <taxon>Bacteria</taxon>
        <taxon>Pseudomonadati</taxon>
        <taxon>Bacteroidota</taxon>
        <taxon>Bacteroidia</taxon>
        <taxon>Bacteroidales</taxon>
        <taxon>Candidatus Cryptobacteroides</taxon>
    </lineage>
</organism>
<dbReference type="CDD" id="cd01115">
    <property type="entry name" value="SLC13_permease"/>
    <property type="match status" value="1"/>
</dbReference>
<feature type="transmembrane region" description="Helical" evidence="6">
    <location>
        <begin position="285"/>
        <end position="301"/>
    </location>
</feature>
<protein>
    <submittedName>
        <fullName evidence="8">SLC13/DASS family transporter</fullName>
    </submittedName>
</protein>
<dbReference type="InterPro" id="IPR001898">
    <property type="entry name" value="SLC13A/DASS"/>
</dbReference>
<comment type="subcellular location">
    <subcellularLocation>
        <location evidence="1">Membrane</location>
        <topology evidence="1">Multi-pass membrane protein</topology>
    </subcellularLocation>
</comment>
<evidence type="ECO:0000259" key="7">
    <source>
        <dbReference type="Pfam" id="PF03600"/>
    </source>
</evidence>
<feature type="domain" description="Citrate transporter-like" evidence="7">
    <location>
        <begin position="58"/>
        <end position="411"/>
    </location>
</feature>
<feature type="transmembrane region" description="Helical" evidence="6">
    <location>
        <begin position="394"/>
        <end position="414"/>
    </location>
</feature>
<dbReference type="GO" id="GO:0005886">
    <property type="term" value="C:plasma membrane"/>
    <property type="evidence" value="ECO:0007669"/>
    <property type="project" value="TreeGrafter"/>
</dbReference>
<dbReference type="PANTHER" id="PTHR10283:SF92">
    <property type="entry name" value="LOW-AFFINITY PHOSPHATE TRANSPORTER PHO91"/>
    <property type="match status" value="1"/>
</dbReference>
<dbReference type="NCBIfam" id="TIGR00785">
    <property type="entry name" value="dass"/>
    <property type="match status" value="1"/>
</dbReference>
<dbReference type="AlphaFoldDB" id="A0A9D9IMB9"/>
<feature type="transmembrane region" description="Helical" evidence="6">
    <location>
        <begin position="338"/>
        <end position="358"/>
    </location>
</feature>
<reference evidence="8" key="1">
    <citation type="submission" date="2020-10" db="EMBL/GenBank/DDBJ databases">
        <authorList>
            <person name="Gilroy R."/>
        </authorList>
    </citation>
    <scope>NUCLEOTIDE SEQUENCE</scope>
    <source>
        <strain evidence="8">B1-13419</strain>
    </source>
</reference>
<dbReference type="InterPro" id="IPR004680">
    <property type="entry name" value="Cit_transptr-like_dom"/>
</dbReference>
<evidence type="ECO:0000256" key="1">
    <source>
        <dbReference type="ARBA" id="ARBA00004141"/>
    </source>
</evidence>
<proteinExistence type="predicted"/>
<reference evidence="8" key="2">
    <citation type="journal article" date="2021" name="PeerJ">
        <title>Extensive microbial diversity within the chicken gut microbiome revealed by metagenomics and culture.</title>
        <authorList>
            <person name="Gilroy R."/>
            <person name="Ravi A."/>
            <person name="Getino M."/>
            <person name="Pursley I."/>
            <person name="Horton D.L."/>
            <person name="Alikhan N.F."/>
            <person name="Baker D."/>
            <person name="Gharbi K."/>
            <person name="Hall N."/>
            <person name="Watson M."/>
            <person name="Adriaenssens E.M."/>
            <person name="Foster-Nyarko E."/>
            <person name="Jarju S."/>
            <person name="Secka A."/>
            <person name="Antonio M."/>
            <person name="Oren A."/>
            <person name="Chaudhuri R.R."/>
            <person name="La Ragione R."/>
            <person name="Hildebrand F."/>
            <person name="Pallen M.J."/>
        </authorList>
    </citation>
    <scope>NUCLEOTIDE SEQUENCE</scope>
    <source>
        <strain evidence="8">B1-13419</strain>
    </source>
</reference>
<keyword evidence="2" id="KW-0813">Transport</keyword>
<keyword evidence="5 6" id="KW-0472">Membrane</keyword>
<feature type="transmembrane region" description="Helical" evidence="6">
    <location>
        <begin position="155"/>
        <end position="183"/>
    </location>
</feature>
<evidence type="ECO:0000256" key="6">
    <source>
        <dbReference type="SAM" id="Phobius"/>
    </source>
</evidence>
<dbReference type="Pfam" id="PF03600">
    <property type="entry name" value="CitMHS"/>
    <property type="match status" value="1"/>
</dbReference>
<feature type="transmembrane region" description="Helical" evidence="6">
    <location>
        <begin position="370"/>
        <end position="387"/>
    </location>
</feature>
<name>A0A9D9IMB9_9BACT</name>
<dbReference type="Proteomes" id="UP000823757">
    <property type="component" value="Unassembled WGS sequence"/>
</dbReference>
<dbReference type="EMBL" id="JADIMD010000077">
    <property type="protein sequence ID" value="MBO8474636.1"/>
    <property type="molecule type" value="Genomic_DNA"/>
</dbReference>
<comment type="caution">
    <text evidence="8">The sequence shown here is derived from an EMBL/GenBank/DDBJ whole genome shotgun (WGS) entry which is preliminary data.</text>
</comment>
<feature type="transmembrane region" description="Helical" evidence="6">
    <location>
        <begin position="461"/>
        <end position="480"/>
    </location>
</feature>
<feature type="transmembrane region" description="Helical" evidence="6">
    <location>
        <begin position="244"/>
        <end position="264"/>
    </location>
</feature>
<evidence type="ECO:0000313" key="9">
    <source>
        <dbReference type="Proteomes" id="UP000823757"/>
    </source>
</evidence>
<accession>A0A9D9IMB9</accession>
<evidence type="ECO:0000256" key="3">
    <source>
        <dbReference type="ARBA" id="ARBA00022692"/>
    </source>
</evidence>
<evidence type="ECO:0000256" key="5">
    <source>
        <dbReference type="ARBA" id="ARBA00023136"/>
    </source>
</evidence>
<evidence type="ECO:0000256" key="4">
    <source>
        <dbReference type="ARBA" id="ARBA00022989"/>
    </source>
</evidence>
<sequence length="482" mass="51797">MTATDIRSGKFNLKLYVMLPVIVAITLFLWLVPTTFFGIDGLTITEQRTIAIFVFAALMWMFEVIPTWTTSVLVIVIMLLTISDSSLPFLKADGVPGELGTLVSYKSLLATFADPVIMLFLGGFVLAIASSKYGLDVQLARVLLKPFGKKSEFVLLGFLLVIGIFSMFMSNTATAAMMLTFLAPVLKTLPPDGKGRIALALAIPIAANIGGIGTPIGTPPNAIAFGYLNDTLHLGVTFADWMKIMVPYVFVMLLFAWGVLLWLYPFKQKTIELKIEGGHERTWRTYVVWVTFGLTILLWVLESVVGINSYVVAMIPVGVFCVTGVIKEEDLKDINWSVLWMVAGGFALGLALNATGLAEHLVSSIPFGEWLPLVVVLVAGFIGYFISNFISNTAAASLIVPILSAVGVGMGEALLPVGGLKVLLVGAVLCTSLAMLFPISTPPNALAHSTGLVTTKDMTKVGIIIGAVGYVIGYLVLFFIGI</sequence>
<feature type="transmembrane region" description="Helical" evidence="6">
    <location>
        <begin position="420"/>
        <end position="440"/>
    </location>
</feature>
<feature type="transmembrane region" description="Helical" evidence="6">
    <location>
        <begin position="307"/>
        <end position="326"/>
    </location>
</feature>
<gene>
    <name evidence="8" type="ORF">IAB91_05040</name>
</gene>
<dbReference type="PANTHER" id="PTHR10283">
    <property type="entry name" value="SOLUTE CARRIER FAMILY 13 MEMBER"/>
    <property type="match status" value="1"/>
</dbReference>